<proteinExistence type="predicted"/>
<dbReference type="InterPro" id="IPR010865">
    <property type="entry name" value="DUF1499"/>
</dbReference>
<comment type="caution">
    <text evidence="2">The sequence shown here is derived from an EMBL/GenBank/DDBJ whole genome shotgun (WGS) entry which is preliminary data.</text>
</comment>
<keyword evidence="1" id="KW-1133">Transmembrane helix</keyword>
<accession>A0ABT7FD78</accession>
<protein>
    <submittedName>
        <fullName evidence="2">DUF1499 domain-containing protein</fullName>
    </submittedName>
</protein>
<keyword evidence="1" id="KW-0472">Membrane</keyword>
<keyword evidence="3" id="KW-1185">Reference proteome</keyword>
<dbReference type="Pfam" id="PF07386">
    <property type="entry name" value="DUF1499"/>
    <property type="match status" value="1"/>
</dbReference>
<gene>
    <name evidence="2" type="ORF">QO034_08105</name>
</gene>
<organism evidence="2 3">
    <name type="scientific">Sedimentitalea xiamensis</name>
    <dbReference type="NCBI Taxonomy" id="3050037"/>
    <lineage>
        <taxon>Bacteria</taxon>
        <taxon>Pseudomonadati</taxon>
        <taxon>Pseudomonadota</taxon>
        <taxon>Alphaproteobacteria</taxon>
        <taxon>Rhodobacterales</taxon>
        <taxon>Paracoccaceae</taxon>
        <taxon>Sedimentitalea</taxon>
    </lineage>
</organism>
<evidence type="ECO:0000313" key="3">
    <source>
        <dbReference type="Proteomes" id="UP001227126"/>
    </source>
</evidence>
<reference evidence="2 3" key="1">
    <citation type="submission" date="2023-05" db="EMBL/GenBank/DDBJ databases">
        <title>Sedimentitalea sp. nov. JM2-8.</title>
        <authorList>
            <person name="Huang J."/>
        </authorList>
    </citation>
    <scope>NUCLEOTIDE SEQUENCE [LARGE SCALE GENOMIC DNA]</scope>
    <source>
        <strain evidence="2 3">JM2-8</strain>
    </source>
</reference>
<evidence type="ECO:0000313" key="2">
    <source>
        <dbReference type="EMBL" id="MDK3073067.1"/>
    </source>
</evidence>
<evidence type="ECO:0000256" key="1">
    <source>
        <dbReference type="SAM" id="Phobius"/>
    </source>
</evidence>
<keyword evidence="1" id="KW-0812">Transmembrane</keyword>
<dbReference type="RefSeq" id="WP_284485006.1">
    <property type="nucleotide sequence ID" value="NZ_JASNJE010000007.1"/>
</dbReference>
<dbReference type="EMBL" id="JASNJE010000007">
    <property type="protein sequence ID" value="MDK3073067.1"/>
    <property type="molecule type" value="Genomic_DNA"/>
</dbReference>
<dbReference type="Proteomes" id="UP001227126">
    <property type="component" value="Unassembled WGS sequence"/>
</dbReference>
<sequence length="138" mass="15333">MGRLVMLLWVLVAMIVVGLGYIRLAPSDPVTWHRMPETAADKDFANGVIRRLQTGPDGLTRLDRIITDTPRTNLLFGSPGDGFATYVTRSAVMGFPDYTTVEQDGDTLTIYARSRFGRSDFGVNRDRVQTWIGLLQPG</sequence>
<name>A0ABT7FD78_9RHOB</name>
<feature type="transmembrane region" description="Helical" evidence="1">
    <location>
        <begin position="6"/>
        <end position="25"/>
    </location>
</feature>